<feature type="transmembrane region" description="Helical" evidence="8">
    <location>
        <begin position="238"/>
        <end position="256"/>
    </location>
</feature>
<dbReference type="STRING" id="1173584.SAMN05444851_3199"/>
<evidence type="ECO:0000256" key="7">
    <source>
        <dbReference type="ARBA" id="ARBA00023136"/>
    </source>
</evidence>
<dbReference type="GO" id="GO:0055085">
    <property type="term" value="P:transmembrane transport"/>
    <property type="evidence" value="ECO:0007669"/>
    <property type="project" value="InterPro"/>
</dbReference>
<keyword evidence="11" id="KW-1185">Reference proteome</keyword>
<sequence length="267" mass="29634">MNDRPELFRGNRIFLSCIYWAFVLYVFVPLFLMIMMGFKDSKFIGFPIRSWTLDWYTGVFADAEVLSTFGYSIAIAVLSTLISVMVGTWIAVLLEGRKFLGRTAIFGMTVLPALVPGIISAIAFRIYARYLGIEPGMGAIVWAHAVHNVPFVVLVVMARLSTLPKSQIEAARDLGADPLVTFIRITLPYLVPAILGASIFCLLLSFDDFVRSFFLGGYEPTLPVLIFAKLRSGMSPEINAIATVALILTAAVGIWAERFTRRMNKES</sequence>
<dbReference type="Gene3D" id="1.10.3720.10">
    <property type="entry name" value="MetI-like"/>
    <property type="match status" value="1"/>
</dbReference>
<evidence type="ECO:0000256" key="3">
    <source>
        <dbReference type="ARBA" id="ARBA00022448"/>
    </source>
</evidence>
<dbReference type="PANTHER" id="PTHR43848:SF2">
    <property type="entry name" value="PUTRESCINE TRANSPORT SYSTEM PERMEASE PROTEIN POTI"/>
    <property type="match status" value="1"/>
</dbReference>
<dbReference type="InterPro" id="IPR051789">
    <property type="entry name" value="Bact_Polyamine_Transport"/>
</dbReference>
<feature type="transmembrane region" description="Helical" evidence="8">
    <location>
        <begin position="139"/>
        <end position="160"/>
    </location>
</feature>
<evidence type="ECO:0000256" key="6">
    <source>
        <dbReference type="ARBA" id="ARBA00022989"/>
    </source>
</evidence>
<evidence type="ECO:0000313" key="10">
    <source>
        <dbReference type="EMBL" id="SEW36267.1"/>
    </source>
</evidence>
<organism evidence="10 11">
    <name type="scientific">Aliiroseovarius sediminilitoris</name>
    <dbReference type="NCBI Taxonomy" id="1173584"/>
    <lineage>
        <taxon>Bacteria</taxon>
        <taxon>Pseudomonadati</taxon>
        <taxon>Pseudomonadota</taxon>
        <taxon>Alphaproteobacteria</taxon>
        <taxon>Rhodobacterales</taxon>
        <taxon>Paracoccaceae</taxon>
        <taxon>Aliiroseovarius</taxon>
    </lineage>
</organism>
<keyword evidence="7 8" id="KW-0472">Membrane</keyword>
<protein>
    <submittedName>
        <fullName evidence="10">Spermidine/putrescine transport system permease protein</fullName>
    </submittedName>
</protein>
<dbReference type="EMBL" id="FOJB01000002">
    <property type="protein sequence ID" value="SEW36267.1"/>
    <property type="molecule type" value="Genomic_DNA"/>
</dbReference>
<dbReference type="PROSITE" id="PS50928">
    <property type="entry name" value="ABC_TM1"/>
    <property type="match status" value="1"/>
</dbReference>
<keyword evidence="5 8" id="KW-0812">Transmembrane</keyword>
<evidence type="ECO:0000259" key="9">
    <source>
        <dbReference type="PROSITE" id="PS50928"/>
    </source>
</evidence>
<evidence type="ECO:0000256" key="2">
    <source>
        <dbReference type="ARBA" id="ARBA00007069"/>
    </source>
</evidence>
<proteinExistence type="inferred from homology"/>
<keyword evidence="3 8" id="KW-0813">Transport</keyword>
<dbReference type="InterPro" id="IPR000515">
    <property type="entry name" value="MetI-like"/>
</dbReference>
<dbReference type="AlphaFoldDB" id="A0A1I0R6R4"/>
<feature type="transmembrane region" description="Helical" evidence="8">
    <location>
        <begin position="104"/>
        <end position="127"/>
    </location>
</feature>
<dbReference type="Proteomes" id="UP000199650">
    <property type="component" value="Unassembled WGS sequence"/>
</dbReference>
<evidence type="ECO:0000256" key="8">
    <source>
        <dbReference type="RuleBase" id="RU363032"/>
    </source>
</evidence>
<evidence type="ECO:0000256" key="5">
    <source>
        <dbReference type="ARBA" id="ARBA00022692"/>
    </source>
</evidence>
<evidence type="ECO:0000313" key="11">
    <source>
        <dbReference type="Proteomes" id="UP000199650"/>
    </source>
</evidence>
<keyword evidence="6 8" id="KW-1133">Transmembrane helix</keyword>
<reference evidence="10 11" key="1">
    <citation type="submission" date="2016-10" db="EMBL/GenBank/DDBJ databases">
        <authorList>
            <person name="de Groot N.N."/>
        </authorList>
    </citation>
    <scope>NUCLEOTIDE SEQUENCE [LARGE SCALE GENOMIC DNA]</scope>
    <source>
        <strain evidence="10 11">DSM 29439</strain>
    </source>
</reference>
<dbReference type="InterPro" id="IPR035906">
    <property type="entry name" value="MetI-like_sf"/>
</dbReference>
<feature type="domain" description="ABC transmembrane type-1" evidence="9">
    <location>
        <begin position="69"/>
        <end position="256"/>
    </location>
</feature>
<dbReference type="PANTHER" id="PTHR43848">
    <property type="entry name" value="PUTRESCINE TRANSPORT SYSTEM PERMEASE PROTEIN POTI"/>
    <property type="match status" value="1"/>
</dbReference>
<evidence type="ECO:0000256" key="4">
    <source>
        <dbReference type="ARBA" id="ARBA00022475"/>
    </source>
</evidence>
<feature type="transmembrane region" description="Helical" evidence="8">
    <location>
        <begin position="12"/>
        <end position="38"/>
    </location>
</feature>
<dbReference type="Pfam" id="PF00528">
    <property type="entry name" value="BPD_transp_1"/>
    <property type="match status" value="1"/>
</dbReference>
<evidence type="ECO:0000256" key="1">
    <source>
        <dbReference type="ARBA" id="ARBA00004651"/>
    </source>
</evidence>
<accession>A0A1I0R6R4</accession>
<comment type="similarity">
    <text evidence="2">Belongs to the binding-protein-dependent transport system permease family. CysTW subfamily.</text>
</comment>
<dbReference type="GO" id="GO:0005886">
    <property type="term" value="C:plasma membrane"/>
    <property type="evidence" value="ECO:0007669"/>
    <property type="project" value="UniProtKB-SubCell"/>
</dbReference>
<keyword evidence="4" id="KW-1003">Cell membrane</keyword>
<comment type="subcellular location">
    <subcellularLocation>
        <location evidence="1 8">Cell membrane</location>
        <topology evidence="1 8">Multi-pass membrane protein</topology>
    </subcellularLocation>
</comment>
<name>A0A1I0R6R4_9RHOB</name>
<dbReference type="SUPFAM" id="SSF161098">
    <property type="entry name" value="MetI-like"/>
    <property type="match status" value="1"/>
</dbReference>
<feature type="transmembrane region" description="Helical" evidence="8">
    <location>
        <begin position="181"/>
        <end position="206"/>
    </location>
</feature>
<gene>
    <name evidence="10" type="ORF">SAMN05444851_3199</name>
</gene>
<dbReference type="CDD" id="cd06261">
    <property type="entry name" value="TM_PBP2"/>
    <property type="match status" value="1"/>
</dbReference>
<feature type="transmembrane region" description="Helical" evidence="8">
    <location>
        <begin position="69"/>
        <end position="92"/>
    </location>
</feature>